<evidence type="ECO:0000256" key="2">
    <source>
        <dbReference type="SAM" id="SignalP"/>
    </source>
</evidence>
<comment type="caution">
    <text evidence="4">The sequence shown here is derived from an EMBL/GenBank/DDBJ whole genome shotgun (WGS) entry which is preliminary data.</text>
</comment>
<name>A0A4V2JB31_9FLAO</name>
<dbReference type="Pfam" id="PF18962">
    <property type="entry name" value="Por_Secre_tail"/>
    <property type="match status" value="1"/>
</dbReference>
<dbReference type="NCBIfam" id="TIGR04183">
    <property type="entry name" value="Por_Secre_tail"/>
    <property type="match status" value="1"/>
</dbReference>
<dbReference type="InterPro" id="IPR015943">
    <property type="entry name" value="WD40/YVTN_repeat-like_dom_sf"/>
</dbReference>
<dbReference type="Proteomes" id="UP000292372">
    <property type="component" value="Unassembled WGS sequence"/>
</dbReference>
<dbReference type="AlphaFoldDB" id="A0A4V2JB31"/>
<dbReference type="SUPFAM" id="SSF63829">
    <property type="entry name" value="Calcium-dependent phosphotriesterase"/>
    <property type="match status" value="1"/>
</dbReference>
<accession>A0A4V2JB31</accession>
<feature type="domain" description="Secretion system C-terminal sorting" evidence="3">
    <location>
        <begin position="740"/>
        <end position="804"/>
    </location>
</feature>
<evidence type="ECO:0000313" key="4">
    <source>
        <dbReference type="EMBL" id="TBN16653.1"/>
    </source>
</evidence>
<dbReference type="OrthoDB" id="9757809at2"/>
<keyword evidence="1 2" id="KW-0732">Signal</keyword>
<evidence type="ECO:0000256" key="1">
    <source>
        <dbReference type="ARBA" id="ARBA00022729"/>
    </source>
</evidence>
<proteinExistence type="predicted"/>
<dbReference type="InterPro" id="IPR026444">
    <property type="entry name" value="Secre_tail"/>
</dbReference>
<reference evidence="4 5" key="1">
    <citation type="journal article" date="2015" name="Int. J. Syst. Evol. Microbiol.">
        <title>Hyunsoonleella pacifica sp. nov., isolated from seawater of South Pacific Gyre.</title>
        <authorList>
            <person name="Gao X."/>
            <person name="Zhang Z."/>
            <person name="Dai X."/>
            <person name="Zhang X.H."/>
        </authorList>
    </citation>
    <scope>NUCLEOTIDE SEQUENCE [LARGE SCALE GENOMIC DNA]</scope>
    <source>
        <strain evidence="4 5">SW033</strain>
    </source>
</reference>
<dbReference type="EMBL" id="SIRS01000003">
    <property type="protein sequence ID" value="TBN16653.1"/>
    <property type="molecule type" value="Genomic_DNA"/>
</dbReference>
<feature type="signal peptide" evidence="2">
    <location>
        <begin position="1"/>
        <end position="19"/>
    </location>
</feature>
<dbReference type="Gene3D" id="2.130.10.10">
    <property type="entry name" value="YVTN repeat-like/Quinoprotein amine dehydrogenase"/>
    <property type="match status" value="1"/>
</dbReference>
<evidence type="ECO:0000313" key="5">
    <source>
        <dbReference type="Proteomes" id="UP000292372"/>
    </source>
</evidence>
<dbReference type="RefSeq" id="WP_130936634.1">
    <property type="nucleotide sequence ID" value="NZ_BMEE01000002.1"/>
</dbReference>
<sequence>MITKLFLGTFLFLCFQINAQNNNWYQYARPLSINQMVKGPNGNYHYATNIGYQKLDNNFNTIEVKNLTTQKTAIGNCFSIAVNPNNGNSFALGENDRVIIFTNGVETNQVSVNAVNPFTGPNLYYNNNNVLYIFNENDSNNESYSIFENGTLTEVATPGIRPKDMIENNAGTKLFIADTNNGLWEYTKATDTWVNYTKDNSNLLSNFINDLFVDTNDNLLVGSYEGINKIEPNGTITSCTPPSFSPVFELDVHPNSGEIVARTSQPNSANTFGFYTVNFNTCTWQNFTNDGNSCIQENMFKTVQFSSTPSDSKIVASGAQLSAENTYVFDPSNPTNSCDYIDFNYMGAPLRVDINYVTDMNVRKTSDGKYDIGACNGSDTLFYFSITPETFDGTFSPATSVTLPQPAFSILSDNGFFIVDSNESFSFIDENDNNTSFNHNLSNHLVISSKKTALEDSDDGIINILTKAFDAAFNYRVYKTQCDTNTGNCSVLEEIFTNDRDLTKNIIFGANEDPATNKIDVVAVKTDASGALKRTNESWESNQPAVSNWDRIHDVFPRFDPVVFSFVLDDLINIASFFAPAQEDVVNLVEDANDGNTKTTSITTDTNNDNTNEDVKVVTELILTDDEATKFIGAILIGLEQFNTSAPHTFYSKYVYLKNIDPVTKNLLPEERDITDVSWDTKDQPKDLIIKKAKAIQYDANHALMVFLTNYGILLKTDLNISNLTLNVNDVSFNEKHITLYPNPSKGFVSFSDKTVQKISVYDTNGRQVLESKSNSISVKNISKGMYIVKGTTSENVTITRKLIKN</sequence>
<feature type="chain" id="PRO_5020642496" evidence="2">
    <location>
        <begin position="20"/>
        <end position="806"/>
    </location>
</feature>
<keyword evidence="5" id="KW-1185">Reference proteome</keyword>
<protein>
    <submittedName>
        <fullName evidence="4">T9SS type A sorting domain-containing protein</fullName>
    </submittedName>
</protein>
<evidence type="ECO:0000259" key="3">
    <source>
        <dbReference type="Pfam" id="PF18962"/>
    </source>
</evidence>
<organism evidence="4 5">
    <name type="scientific">Hyunsoonleella pacifica</name>
    <dbReference type="NCBI Taxonomy" id="1080224"/>
    <lineage>
        <taxon>Bacteria</taxon>
        <taxon>Pseudomonadati</taxon>
        <taxon>Bacteroidota</taxon>
        <taxon>Flavobacteriia</taxon>
        <taxon>Flavobacteriales</taxon>
        <taxon>Flavobacteriaceae</taxon>
    </lineage>
</organism>
<gene>
    <name evidence="4" type="ORF">EYD46_08440</name>
</gene>